<evidence type="ECO:0000256" key="1">
    <source>
        <dbReference type="ARBA" id="ARBA00004496"/>
    </source>
</evidence>
<evidence type="ECO:0000259" key="12">
    <source>
        <dbReference type="Pfam" id="PF01233"/>
    </source>
</evidence>
<dbReference type="Pfam" id="PF02799">
    <property type="entry name" value="NMT_C"/>
    <property type="match status" value="1"/>
</dbReference>
<gene>
    <name evidence="14" type="ORF">MERGE_001329</name>
</gene>
<dbReference type="EC" id="2.3.1.97" evidence="4 9"/>
<comment type="function">
    <text evidence="9">Adds a myristoyl group to the N-terminal glycine residue of certain cellular proteins.</text>
</comment>
<organism evidence="14 15">
    <name type="scientific">Pneumocystis wakefieldiae</name>
    <dbReference type="NCBI Taxonomy" id="38082"/>
    <lineage>
        <taxon>Eukaryota</taxon>
        <taxon>Fungi</taxon>
        <taxon>Dikarya</taxon>
        <taxon>Ascomycota</taxon>
        <taxon>Taphrinomycotina</taxon>
        <taxon>Pneumocystomycetes</taxon>
        <taxon>Pneumocystaceae</taxon>
        <taxon>Pneumocystis</taxon>
    </lineage>
</organism>
<dbReference type="InterPro" id="IPR022677">
    <property type="entry name" value="NMT_C"/>
</dbReference>
<evidence type="ECO:0000256" key="4">
    <source>
        <dbReference type="ARBA" id="ARBA00012923"/>
    </source>
</evidence>
<feature type="compositionally biased region" description="Polar residues" evidence="11">
    <location>
        <begin position="74"/>
        <end position="92"/>
    </location>
</feature>
<dbReference type="EMBL" id="CP054546">
    <property type="protein sequence ID" value="QSL66942.1"/>
    <property type="molecule type" value="Genomic_DNA"/>
</dbReference>
<name>A0A899G485_9ASCO</name>
<dbReference type="PANTHER" id="PTHR11377">
    <property type="entry name" value="N-MYRISTOYL TRANSFERASE"/>
    <property type="match status" value="1"/>
</dbReference>
<feature type="region of interest" description="Disordered" evidence="11">
    <location>
        <begin position="1"/>
        <end position="25"/>
    </location>
</feature>
<dbReference type="SUPFAM" id="SSF55729">
    <property type="entry name" value="Acyl-CoA N-acyltransferases (Nat)"/>
    <property type="match status" value="2"/>
</dbReference>
<evidence type="ECO:0000313" key="14">
    <source>
        <dbReference type="EMBL" id="QSL66942.1"/>
    </source>
</evidence>
<keyword evidence="15" id="KW-1185">Reference proteome</keyword>
<dbReference type="PROSITE" id="PS00975">
    <property type="entry name" value="NMT_1"/>
    <property type="match status" value="1"/>
</dbReference>
<evidence type="ECO:0000256" key="7">
    <source>
        <dbReference type="ARBA" id="ARBA00022679"/>
    </source>
</evidence>
<sequence>MDDSQEPSQRPSQGPKEVPKEVLKEGSKEVLKEVLKEASNEALRETLSYKEQCATHKKKVHKCKNFQYSCTENKSFGTSNEQNSTKSSIKLQENSHHNTDQLIASKKTLEQIKISELLSELSLKPAKKQMSDFKFWNTQPVSSFDEKITKEGPIDDSKDLEKVSKEPYLLLKEFEWTVLDLDDEKELTELYQLLTENYVEDDDSMFRFHYSTSFLTWAMKPPGFHKNWHVGVRVTSSQKLVAFISGIPISLRVRDNIISCSEINFLCIHKKLRSKRLAPILIKEITRRCNLLGIWQAIYTAGIILPSPISSCQYYHRSLNWQKLYNIGFSCLPRDSTIARQIQKFKLPQETSTPGLRPAAIDDLEQISKLLKCFLNKFDLSQIFSDDEMRHWFIPNEKENDDERTLFSYVVEDPSTGKITDFFSFYSLPSSIISDTKYKTLKAAYLFYYALECGVKKDMNQIEFKTYVNRLNFLMKDCLIIAKNFNFDVFNALTLMDNPFFLANQKFGPGDGKLNYYLFNYRAKYINPGITETGELDVKNASSIGVVML</sequence>
<feature type="domain" description="Glycylpeptide N-tetradecanoyltransferase C-terminal" evidence="13">
    <location>
        <begin position="326"/>
        <end position="547"/>
    </location>
</feature>
<evidence type="ECO:0000256" key="9">
    <source>
        <dbReference type="RuleBase" id="RU000586"/>
    </source>
</evidence>
<evidence type="ECO:0000256" key="8">
    <source>
        <dbReference type="ARBA" id="ARBA00023315"/>
    </source>
</evidence>
<keyword evidence="6" id="KW-0963">Cytoplasm</keyword>
<dbReference type="GO" id="GO:0004379">
    <property type="term" value="F:glycylpeptide N-tetradecanoyltransferase activity"/>
    <property type="evidence" value="ECO:0007669"/>
    <property type="project" value="UniProtKB-EC"/>
</dbReference>
<evidence type="ECO:0000256" key="2">
    <source>
        <dbReference type="ARBA" id="ARBA00009469"/>
    </source>
</evidence>
<evidence type="ECO:0000313" key="15">
    <source>
        <dbReference type="Proteomes" id="UP000663699"/>
    </source>
</evidence>
<comment type="similarity">
    <text evidence="2 10">Belongs to the NMT family.</text>
</comment>
<keyword evidence="8 9" id="KW-0012">Acyltransferase</keyword>
<keyword evidence="7 9" id="KW-0808">Transferase</keyword>
<evidence type="ECO:0000256" key="6">
    <source>
        <dbReference type="ARBA" id="ARBA00022490"/>
    </source>
</evidence>
<dbReference type="Pfam" id="PF01233">
    <property type="entry name" value="NMT"/>
    <property type="match status" value="1"/>
</dbReference>
<dbReference type="GO" id="GO:0005737">
    <property type="term" value="C:cytoplasm"/>
    <property type="evidence" value="ECO:0007669"/>
    <property type="project" value="UniProtKB-SubCell"/>
</dbReference>
<reference evidence="14" key="1">
    <citation type="submission" date="2020-06" db="EMBL/GenBank/DDBJ databases">
        <title>Genomes of multiple members of Pneumocystis genus reveal paths to human pathogen Pneumocystis jirovecii.</title>
        <authorList>
            <person name="Cisse O.H."/>
            <person name="Ma L."/>
            <person name="Dekker J."/>
            <person name="Khil P."/>
            <person name="Jo J."/>
            <person name="Brenchley J."/>
            <person name="Blair R."/>
            <person name="Pahar B."/>
            <person name="Chabe M."/>
            <person name="Van Rompay K.A."/>
            <person name="Keesler R."/>
            <person name="Sukura A."/>
            <person name="Hirsch V."/>
            <person name="Kutty G."/>
            <person name="Liu Y."/>
            <person name="Peng L."/>
            <person name="Chen J."/>
            <person name="Song J."/>
            <person name="Weissenbacher-Lang C."/>
            <person name="Xu J."/>
            <person name="Upham N.S."/>
            <person name="Stajich J.E."/>
            <person name="Cuomo C.A."/>
            <person name="Cushion M.T."/>
            <person name="Kovacs J.A."/>
        </authorList>
    </citation>
    <scope>NUCLEOTIDE SEQUENCE</scope>
    <source>
        <strain evidence="14">2A</strain>
    </source>
</reference>
<evidence type="ECO:0000259" key="13">
    <source>
        <dbReference type="Pfam" id="PF02799"/>
    </source>
</evidence>
<dbReference type="FunFam" id="3.40.630.30:FF:000042">
    <property type="entry name" value="Glycylpeptide N-tetradecanoyltransferase"/>
    <property type="match status" value="1"/>
</dbReference>
<dbReference type="Gene3D" id="3.40.630.30">
    <property type="match status" value="2"/>
</dbReference>
<dbReference type="OrthoDB" id="60315at2759"/>
<dbReference type="InterPro" id="IPR022678">
    <property type="entry name" value="NMT_CS"/>
</dbReference>
<evidence type="ECO:0000256" key="3">
    <source>
        <dbReference type="ARBA" id="ARBA00011245"/>
    </source>
</evidence>
<protein>
    <recommendedName>
        <fullName evidence="5 9">Glycylpeptide N-tetradecanoyltransferase</fullName>
        <ecNumber evidence="4 9">2.3.1.97</ecNumber>
    </recommendedName>
</protein>
<comment type="catalytic activity">
    <reaction evidence="9">
        <text>N-terminal glycyl-[protein] + tetradecanoyl-CoA = N-tetradecanoylglycyl-[protein] + CoA + H(+)</text>
        <dbReference type="Rhea" id="RHEA:15521"/>
        <dbReference type="Rhea" id="RHEA-COMP:12666"/>
        <dbReference type="Rhea" id="RHEA-COMP:12667"/>
        <dbReference type="ChEBI" id="CHEBI:15378"/>
        <dbReference type="ChEBI" id="CHEBI:57287"/>
        <dbReference type="ChEBI" id="CHEBI:57385"/>
        <dbReference type="ChEBI" id="CHEBI:64723"/>
        <dbReference type="ChEBI" id="CHEBI:133050"/>
        <dbReference type="EC" id="2.3.1.97"/>
    </reaction>
</comment>
<feature type="domain" description="Glycylpeptide N-tetradecanoyltransferase N-terminal" evidence="12">
    <location>
        <begin position="153"/>
        <end position="312"/>
    </location>
</feature>
<dbReference type="AlphaFoldDB" id="A0A899G485"/>
<accession>A0A899G485</accession>
<evidence type="ECO:0000256" key="10">
    <source>
        <dbReference type="RuleBase" id="RU004178"/>
    </source>
</evidence>
<comment type="subunit">
    <text evidence="3">Monomer.</text>
</comment>
<dbReference type="InterPro" id="IPR000903">
    <property type="entry name" value="NMT"/>
</dbReference>
<feature type="region of interest" description="Disordered" evidence="11">
    <location>
        <begin position="74"/>
        <end position="97"/>
    </location>
</feature>
<dbReference type="InterPro" id="IPR022676">
    <property type="entry name" value="NMT_N"/>
</dbReference>
<dbReference type="FunFam" id="3.40.630.30:FF:000056">
    <property type="entry name" value="Glycylpeptide N-tetradecanoyltransferase"/>
    <property type="match status" value="1"/>
</dbReference>
<dbReference type="PIRSF" id="PIRSF015892">
    <property type="entry name" value="N-myristl_transf"/>
    <property type="match status" value="1"/>
</dbReference>
<dbReference type="Proteomes" id="UP000663699">
    <property type="component" value="Chromosome 15"/>
</dbReference>
<dbReference type="PROSITE" id="PS00976">
    <property type="entry name" value="NMT_2"/>
    <property type="match status" value="1"/>
</dbReference>
<evidence type="ECO:0000256" key="11">
    <source>
        <dbReference type="SAM" id="MobiDB-lite"/>
    </source>
</evidence>
<comment type="subcellular location">
    <subcellularLocation>
        <location evidence="1">Cytoplasm</location>
    </subcellularLocation>
</comment>
<feature type="compositionally biased region" description="Polar residues" evidence="11">
    <location>
        <begin position="1"/>
        <end position="12"/>
    </location>
</feature>
<dbReference type="InterPro" id="IPR016181">
    <property type="entry name" value="Acyl_CoA_acyltransferase"/>
</dbReference>
<evidence type="ECO:0000256" key="5">
    <source>
        <dbReference type="ARBA" id="ARBA00022240"/>
    </source>
</evidence>
<dbReference type="PANTHER" id="PTHR11377:SF5">
    <property type="entry name" value="GLYCYLPEPTIDE N-TETRADECANOYLTRANSFERASE"/>
    <property type="match status" value="1"/>
</dbReference>
<proteinExistence type="inferred from homology"/>